<feature type="region of interest" description="Disordered" evidence="1">
    <location>
        <begin position="1"/>
        <end position="20"/>
    </location>
</feature>
<evidence type="ECO:0000313" key="2">
    <source>
        <dbReference type="EMBL" id="KZF25099.1"/>
    </source>
</evidence>
<proteinExistence type="predicted"/>
<gene>
    <name evidence="2" type="ORF">L228DRAFT_61992</name>
</gene>
<feature type="compositionally biased region" description="Polar residues" evidence="1">
    <location>
        <begin position="357"/>
        <end position="377"/>
    </location>
</feature>
<feature type="compositionally biased region" description="Basic residues" evidence="1">
    <location>
        <begin position="313"/>
        <end position="324"/>
    </location>
</feature>
<dbReference type="InParanoid" id="A0A165IM95"/>
<dbReference type="AlphaFoldDB" id="A0A165IM95"/>
<feature type="compositionally biased region" description="Polar residues" evidence="1">
    <location>
        <begin position="1"/>
        <end position="17"/>
    </location>
</feature>
<feature type="compositionally biased region" description="Basic and acidic residues" evidence="1">
    <location>
        <begin position="386"/>
        <end position="396"/>
    </location>
</feature>
<dbReference type="GeneID" id="28901910"/>
<dbReference type="Proteomes" id="UP000076632">
    <property type="component" value="Unassembled WGS sequence"/>
</dbReference>
<dbReference type="OrthoDB" id="1049195at2759"/>
<keyword evidence="3" id="KW-1185">Reference proteome</keyword>
<organism evidence="2 3">
    <name type="scientific">Xylona heveae (strain CBS 132557 / TC161)</name>
    <dbReference type="NCBI Taxonomy" id="1328760"/>
    <lineage>
        <taxon>Eukaryota</taxon>
        <taxon>Fungi</taxon>
        <taxon>Dikarya</taxon>
        <taxon>Ascomycota</taxon>
        <taxon>Pezizomycotina</taxon>
        <taxon>Xylonomycetes</taxon>
        <taxon>Xylonales</taxon>
        <taxon>Xylonaceae</taxon>
        <taxon>Xylona</taxon>
    </lineage>
</organism>
<accession>A0A165IM95</accession>
<protein>
    <submittedName>
        <fullName evidence="2">Uncharacterized protein</fullName>
    </submittedName>
</protein>
<evidence type="ECO:0000256" key="1">
    <source>
        <dbReference type="SAM" id="MobiDB-lite"/>
    </source>
</evidence>
<dbReference type="RefSeq" id="XP_018190654.1">
    <property type="nucleotide sequence ID" value="XM_018336773.1"/>
</dbReference>
<feature type="region of interest" description="Disordered" evidence="1">
    <location>
        <begin position="553"/>
        <end position="587"/>
    </location>
</feature>
<feature type="region of interest" description="Disordered" evidence="1">
    <location>
        <begin position="276"/>
        <end position="420"/>
    </location>
</feature>
<name>A0A165IM95_XYLHT</name>
<feature type="compositionally biased region" description="Basic residues" evidence="1">
    <location>
        <begin position="342"/>
        <end position="356"/>
    </location>
</feature>
<evidence type="ECO:0000313" key="3">
    <source>
        <dbReference type="Proteomes" id="UP000076632"/>
    </source>
</evidence>
<feature type="compositionally biased region" description="Basic and acidic residues" evidence="1">
    <location>
        <begin position="277"/>
        <end position="303"/>
    </location>
</feature>
<dbReference type="EMBL" id="KV407455">
    <property type="protein sequence ID" value="KZF25099.1"/>
    <property type="molecule type" value="Genomic_DNA"/>
</dbReference>
<feature type="compositionally biased region" description="Low complexity" evidence="1">
    <location>
        <begin position="399"/>
        <end position="411"/>
    </location>
</feature>
<feature type="compositionally biased region" description="Low complexity" evidence="1">
    <location>
        <begin position="556"/>
        <end position="568"/>
    </location>
</feature>
<sequence length="658" mass="74997">MWASTMLSPDSPGSQSMGLPLVLPMNHQHLLQTGLGRAASSAPFNQSGHCQPEHTLFYQSLSPSTDDTPSNNDAILRPLSADHPLMVELREVRHFQTQLRRVYFESVFDLKERGYDKKHFEDELATFEFLHAESEQNIIDLSGQIKLAELGYAWNPLQPYGHPLAKVPLGGMRRDSEVSESSDENVQESLHETRVFRGHDRTLASQSHRFSPYSRSTRHGSSKQNTKSPKDEPVIWNDSEEEIALERWLLTMGMHNGETSPSPFKLEPGRKTGITVFKKESQGCKEEKDDGYSASDERDDFKYHSGQLSGGKNPHHHGKIRNSKWTKTIGRRTPASVSISKRLNRVQKSKSSKRMSNKYSNTTGLGSYNFRSGSNKSGYYRRSRSPPRDRCERWESYSEESNSPVPVSSSNFPHRRAEPSSPVYLATPLRYPPSFVGHESYPPDLPLNLNRPSLVEERQQQEQAEQERLEEQMQEEHDNYTHFMDFGEAPNSGNPLTAQPGVMRYSEEREADADAMKRMIKAEQEVFTELVSSSSLSDRMILEQGLFVSSHPTAQRDLSARNTSSSSSSRRRGVYSSNPCDRGSDFERRKNEELDYYNSLVRSSPPLTERRPNNYTFYTDLVHRPRPDFCTSASYLPYMNPTPTIKVEEDDDDDMSDL</sequence>
<feature type="compositionally biased region" description="Polar residues" evidence="1">
    <location>
        <begin position="203"/>
        <end position="215"/>
    </location>
</feature>
<feature type="region of interest" description="Disordered" evidence="1">
    <location>
        <begin position="173"/>
        <end position="237"/>
    </location>
</feature>
<reference evidence="2 3" key="1">
    <citation type="journal article" date="2016" name="Fungal Biol.">
        <title>The genome of Xylona heveae provides a window into fungal endophytism.</title>
        <authorList>
            <person name="Gazis R."/>
            <person name="Kuo A."/>
            <person name="Riley R."/>
            <person name="LaButti K."/>
            <person name="Lipzen A."/>
            <person name="Lin J."/>
            <person name="Amirebrahimi M."/>
            <person name="Hesse C.N."/>
            <person name="Spatafora J.W."/>
            <person name="Henrissat B."/>
            <person name="Hainaut M."/>
            <person name="Grigoriev I.V."/>
            <person name="Hibbett D.S."/>
        </authorList>
    </citation>
    <scope>NUCLEOTIDE SEQUENCE [LARGE SCALE GENOMIC DNA]</scope>
    <source>
        <strain evidence="2 3">TC161</strain>
    </source>
</reference>
<feature type="compositionally biased region" description="Basic and acidic residues" evidence="1">
    <location>
        <begin position="189"/>
        <end position="202"/>
    </location>
</feature>